<dbReference type="KEGG" id="vg:35381802"/>
<gene>
    <name evidence="1" type="ORF">ORPV_1134</name>
</gene>
<dbReference type="RefSeq" id="YP_009449340.1">
    <property type="nucleotide sequence ID" value="NC_036594.1"/>
</dbReference>
<evidence type="ECO:0000313" key="1">
    <source>
        <dbReference type="EMBL" id="SNW63038.1"/>
    </source>
</evidence>
<evidence type="ECO:0000313" key="2">
    <source>
        <dbReference type="Proteomes" id="UP000236316"/>
    </source>
</evidence>
<dbReference type="GeneID" id="35381802"/>
<dbReference type="Proteomes" id="UP000236316">
    <property type="component" value="Segment"/>
</dbReference>
<proteinExistence type="predicted"/>
<accession>A0A2I2L661</accession>
<feature type="non-terminal residue" evidence="1">
    <location>
        <position position="1"/>
    </location>
</feature>
<sequence>HNLQYMIVISGYYKTKYNIIPISHTFLYDDTFHKGRLQSSPWTCPEVNMNIDIDNNVRLTFPQHGNVYLSARVIPFSSLEPCFSFKKVTLTQTESI</sequence>
<organism evidence="1">
    <name type="scientific">Orpheovirus IHUMI-LCC2</name>
    <dbReference type="NCBI Taxonomy" id="2023057"/>
    <lineage>
        <taxon>Viruses</taxon>
        <taxon>Varidnaviria</taxon>
        <taxon>Bamfordvirae</taxon>
        <taxon>Nucleocytoviricota</taxon>
        <taxon>Megaviricetes</taxon>
        <taxon>Pimascovirales</taxon>
        <taxon>Ocovirineae</taxon>
        <taxon>Orpheoviridae</taxon>
        <taxon>Alphaorpheovirus</taxon>
        <taxon>Alphaorpheovirus massiliense</taxon>
    </lineage>
</organism>
<reference evidence="1" key="1">
    <citation type="submission" date="2017-08" db="EMBL/GenBank/DDBJ databases">
        <authorList>
            <consortium name="Urmite Genomes"/>
        </authorList>
    </citation>
    <scope>NUCLEOTIDE SEQUENCE [LARGE SCALE GENOMIC DNA]</scope>
    <source>
        <strain evidence="1">IHUMI-LCC2</strain>
    </source>
</reference>
<dbReference type="EMBL" id="LT906555">
    <property type="protein sequence ID" value="SNW63038.1"/>
    <property type="molecule type" value="Genomic_DNA"/>
</dbReference>
<name>A0A2I2L661_9VIRU</name>
<protein>
    <submittedName>
        <fullName evidence="1">Uncharacterized protein</fullName>
    </submittedName>
</protein>
<keyword evidence="2" id="KW-1185">Reference proteome</keyword>